<accession>A0A482VRH5</accession>
<evidence type="ECO:0000313" key="1">
    <source>
        <dbReference type="EMBL" id="RZC35286.1"/>
    </source>
</evidence>
<protein>
    <submittedName>
        <fullName evidence="1">Uncharacterized protein</fullName>
    </submittedName>
</protein>
<organism evidence="1 2">
    <name type="scientific">Asbolus verrucosus</name>
    <name type="common">Desert ironclad beetle</name>
    <dbReference type="NCBI Taxonomy" id="1661398"/>
    <lineage>
        <taxon>Eukaryota</taxon>
        <taxon>Metazoa</taxon>
        <taxon>Ecdysozoa</taxon>
        <taxon>Arthropoda</taxon>
        <taxon>Hexapoda</taxon>
        <taxon>Insecta</taxon>
        <taxon>Pterygota</taxon>
        <taxon>Neoptera</taxon>
        <taxon>Endopterygota</taxon>
        <taxon>Coleoptera</taxon>
        <taxon>Polyphaga</taxon>
        <taxon>Cucujiformia</taxon>
        <taxon>Tenebrionidae</taxon>
        <taxon>Pimeliinae</taxon>
        <taxon>Asbolus</taxon>
    </lineage>
</organism>
<name>A0A482VRH5_ASBVE</name>
<keyword evidence="2" id="KW-1185">Reference proteome</keyword>
<proteinExistence type="predicted"/>
<comment type="caution">
    <text evidence="1">The sequence shown here is derived from an EMBL/GenBank/DDBJ whole genome shotgun (WGS) entry which is preliminary data.</text>
</comment>
<dbReference type="EMBL" id="QDEB01072316">
    <property type="protein sequence ID" value="RZC35286.1"/>
    <property type="molecule type" value="Genomic_DNA"/>
</dbReference>
<gene>
    <name evidence="1" type="ORF">BDFB_004397</name>
</gene>
<dbReference type="Proteomes" id="UP000292052">
    <property type="component" value="Unassembled WGS sequence"/>
</dbReference>
<dbReference type="AlphaFoldDB" id="A0A482VRH5"/>
<dbReference type="OrthoDB" id="10418682at2759"/>
<evidence type="ECO:0000313" key="2">
    <source>
        <dbReference type="Proteomes" id="UP000292052"/>
    </source>
</evidence>
<reference evidence="1 2" key="1">
    <citation type="submission" date="2017-03" db="EMBL/GenBank/DDBJ databases">
        <title>Genome of the blue death feigning beetle - Asbolus verrucosus.</title>
        <authorList>
            <person name="Rider S.D."/>
        </authorList>
    </citation>
    <scope>NUCLEOTIDE SEQUENCE [LARGE SCALE GENOMIC DNA]</scope>
    <source>
        <strain evidence="1">Butters</strain>
        <tissue evidence="1">Head and leg muscle</tissue>
    </source>
</reference>
<sequence>MVVGDIYDRSNCNKISFYCCLTSVHIESAEVDLFTADIRMNLAGRNFIVFLRAYNSHYNDTRIAGGFVLRPPMLQLYLQEKSGMKVVRLKSQLDGE</sequence>